<dbReference type="InterPro" id="IPR002589">
    <property type="entry name" value="Macro_dom"/>
</dbReference>
<evidence type="ECO:0000256" key="6">
    <source>
        <dbReference type="ARBA" id="ARBA00024347"/>
    </source>
</evidence>
<dbReference type="Ensembl" id="ENSACUT00000021566.1">
    <property type="protein sequence ID" value="ENSACUP00000020222.1"/>
    <property type="gene ID" value="ENSACUG00000013528.1"/>
</dbReference>
<keyword evidence="7" id="KW-0732">Signal</keyword>
<dbReference type="GO" id="GO:0005634">
    <property type="term" value="C:nucleus"/>
    <property type="evidence" value="ECO:0007669"/>
    <property type="project" value="UniProtKB-SubCell"/>
</dbReference>
<keyword evidence="2" id="KW-0328">Glycosyltransferase</keyword>
<keyword evidence="4" id="KW-0520">NAD</keyword>
<feature type="domain" description="Macro" evidence="9">
    <location>
        <begin position="249"/>
        <end position="431"/>
    </location>
</feature>
<dbReference type="GO" id="GO:0003714">
    <property type="term" value="F:transcription corepressor activity"/>
    <property type="evidence" value="ECO:0007669"/>
    <property type="project" value="TreeGrafter"/>
</dbReference>
<feature type="domain" description="PARP catalytic" evidence="8">
    <location>
        <begin position="554"/>
        <end position="768"/>
    </location>
</feature>
<feature type="domain" description="Macro" evidence="9">
    <location>
        <begin position="60"/>
        <end position="248"/>
    </location>
</feature>
<dbReference type="GO" id="GO:1990404">
    <property type="term" value="F:NAD+-protein mono-ADP-ribosyltransferase activity"/>
    <property type="evidence" value="ECO:0007669"/>
    <property type="project" value="TreeGrafter"/>
</dbReference>
<dbReference type="PANTHER" id="PTHR14453">
    <property type="entry name" value="PARP/ZINC FINGER CCCH TYPE DOMAIN CONTAINING PROTEIN"/>
    <property type="match status" value="1"/>
</dbReference>
<dbReference type="InterPro" id="IPR052056">
    <property type="entry name" value="Mono-ARTD/PARP"/>
</dbReference>
<proteinExistence type="inferred from homology"/>
<evidence type="ECO:0000256" key="1">
    <source>
        <dbReference type="ARBA" id="ARBA00004123"/>
    </source>
</evidence>
<accession>A0A663N9J4</accession>
<reference evidence="10" key="1">
    <citation type="submission" date="2025-08" db="UniProtKB">
        <authorList>
            <consortium name="Ensembl"/>
        </authorList>
    </citation>
    <scope>IDENTIFICATION</scope>
</reference>
<protein>
    <submittedName>
        <fullName evidence="10">Poly(ADP-ribose) polymerase family member 9</fullName>
    </submittedName>
</protein>
<dbReference type="SUPFAM" id="SSF56399">
    <property type="entry name" value="ADP-ribosylation"/>
    <property type="match status" value="1"/>
</dbReference>
<evidence type="ECO:0000256" key="3">
    <source>
        <dbReference type="ARBA" id="ARBA00022679"/>
    </source>
</evidence>
<dbReference type="GO" id="GO:0060335">
    <property type="term" value="P:positive regulation of type II interferon-mediated signaling pathway"/>
    <property type="evidence" value="ECO:0007669"/>
    <property type="project" value="TreeGrafter"/>
</dbReference>
<dbReference type="Gene3D" id="3.90.228.10">
    <property type="match status" value="1"/>
</dbReference>
<sequence>MAWLFTFAFSAGVLLANDSLIIPINKDAYEVLKKREDCLSDLIQKKFACTLTFKSTKSTVEVYRIKLKQGIDICVCKDDLARHEADALVNAANEHLKHAGGLALALVSAGGPEIQEQSNLYVQQYGKLTAGEIAVTSGGKLPCKKIIHAVGPQWTVHEKDRCCDQLQEAIRNVLKYVSAPENAIKSVAIPAVSSGIFGFPLSLCAQVIVMTIKEFFELSPPSCLSEIRLVNIYEPTVAAMKKACEELLGDTSSLQEANSQSLQIVNLKYTETWHSFFFQTSVIVSSVSVDGECHSPVSKQLLQKAGSALQDELKSRLIYSSSYKEFIVTEPYHLPCAVVLHIVWPPYRHRQLRVGMKECLKYCENWQCPSVSFPANGIWSLMLPVDTVAKIMTEEVFNFARAHPERKIDVQFVICPDDTDTYQVTNLNAFDIIRSKILGKSGSQSINETTNSEPAITLEGTTRTALEAAESWIQSVVQIRESHHAIIENNYIFSLGKNEFAELSRKQHSSVSISEEVRGGKARLEFQGPPDAVIDAVLMAEKLLLRMQEKKAGQLSEGHLHKTNTTICVEISPVESHLQEFKDRQKQFERAGLHILKIEKIHNPLLSAAFERMKTKVEENQCTSKITHRLYQCVPAQFCSSVCRSGFHRMYSPPTEQKYGAGIYFKRNAKSLIEDNDTRKTDSKMYVFEADVVTGLYTKGKLCYIIPPTVKGDATKLYDSLVDDINNPETFVIFNSVGALPEYLLTCSPVREKYVTCSYCEDPLRTKFSTYFKRMLYLVTCCDQSASCKVNTKNQSVP</sequence>
<evidence type="ECO:0000256" key="5">
    <source>
        <dbReference type="ARBA" id="ARBA00023242"/>
    </source>
</evidence>
<comment type="similarity">
    <text evidence="6">Belongs to the ARTD/PARP family.</text>
</comment>
<evidence type="ECO:0000259" key="8">
    <source>
        <dbReference type="PROSITE" id="PS51059"/>
    </source>
</evidence>
<dbReference type="Pfam" id="PF01661">
    <property type="entry name" value="Macro"/>
    <property type="match status" value="2"/>
</dbReference>
<organism evidence="10 11">
    <name type="scientific">Athene cunicularia</name>
    <name type="common">Burrowing owl</name>
    <name type="synonym">Speotyto cunicularia</name>
    <dbReference type="NCBI Taxonomy" id="194338"/>
    <lineage>
        <taxon>Eukaryota</taxon>
        <taxon>Metazoa</taxon>
        <taxon>Chordata</taxon>
        <taxon>Craniata</taxon>
        <taxon>Vertebrata</taxon>
        <taxon>Euteleostomi</taxon>
        <taxon>Archelosauria</taxon>
        <taxon>Archosauria</taxon>
        <taxon>Dinosauria</taxon>
        <taxon>Saurischia</taxon>
        <taxon>Theropoda</taxon>
        <taxon>Coelurosauria</taxon>
        <taxon>Aves</taxon>
        <taxon>Neognathae</taxon>
        <taxon>Neoaves</taxon>
        <taxon>Telluraves</taxon>
        <taxon>Strigiformes</taxon>
        <taxon>Strigidae</taxon>
        <taxon>Athene</taxon>
    </lineage>
</organism>
<dbReference type="PANTHER" id="PTHR14453:SF70">
    <property type="entry name" value="PROTEIN MONO-ADP-RIBOSYLTRANSFERASE PARP9"/>
    <property type="match status" value="1"/>
</dbReference>
<evidence type="ECO:0000256" key="2">
    <source>
        <dbReference type="ARBA" id="ARBA00022676"/>
    </source>
</evidence>
<comment type="subcellular location">
    <subcellularLocation>
        <location evidence="1">Nucleus</location>
    </subcellularLocation>
</comment>
<dbReference type="SMART" id="SM00506">
    <property type="entry name" value="A1pp"/>
    <property type="match status" value="1"/>
</dbReference>
<keyword evidence="5" id="KW-0539">Nucleus</keyword>
<keyword evidence="11" id="KW-1185">Reference proteome</keyword>
<evidence type="ECO:0000256" key="7">
    <source>
        <dbReference type="SAM" id="SignalP"/>
    </source>
</evidence>
<dbReference type="OMA" id="CTQIIVE"/>
<dbReference type="Gene3D" id="3.40.220.10">
    <property type="entry name" value="Leucine Aminopeptidase, subunit E, domain 1"/>
    <property type="match status" value="2"/>
</dbReference>
<dbReference type="CDD" id="cd02907">
    <property type="entry name" value="Macro_Af1521_BAL-like"/>
    <property type="match status" value="1"/>
</dbReference>
<dbReference type="GO" id="GO:0010629">
    <property type="term" value="P:negative regulation of gene expression"/>
    <property type="evidence" value="ECO:0007669"/>
    <property type="project" value="TreeGrafter"/>
</dbReference>
<dbReference type="GO" id="GO:0005737">
    <property type="term" value="C:cytoplasm"/>
    <property type="evidence" value="ECO:0007669"/>
    <property type="project" value="TreeGrafter"/>
</dbReference>
<feature type="signal peptide" evidence="7">
    <location>
        <begin position="1"/>
        <end position="16"/>
    </location>
</feature>
<dbReference type="InterPro" id="IPR043472">
    <property type="entry name" value="Macro_dom-like"/>
</dbReference>
<evidence type="ECO:0000256" key="4">
    <source>
        <dbReference type="ARBA" id="ARBA00023027"/>
    </source>
</evidence>
<dbReference type="AlphaFoldDB" id="A0A663N9J4"/>
<evidence type="ECO:0000259" key="9">
    <source>
        <dbReference type="PROSITE" id="PS51154"/>
    </source>
</evidence>
<dbReference type="PROSITE" id="PS51059">
    <property type="entry name" value="PARP_CATALYTIC"/>
    <property type="match status" value="1"/>
</dbReference>
<name>A0A663N9J4_ATHCN</name>
<evidence type="ECO:0000313" key="10">
    <source>
        <dbReference type="Ensembl" id="ENSACUP00000020222.1"/>
    </source>
</evidence>
<dbReference type="SUPFAM" id="SSF52949">
    <property type="entry name" value="Macro domain-like"/>
    <property type="match status" value="2"/>
</dbReference>
<feature type="chain" id="PRO_5025512480" evidence="7">
    <location>
        <begin position="17"/>
        <end position="798"/>
    </location>
</feature>
<gene>
    <name evidence="10" type="primary">PARP9</name>
</gene>
<keyword evidence="3" id="KW-0808">Transferase</keyword>
<evidence type="ECO:0000313" key="11">
    <source>
        <dbReference type="Proteomes" id="UP000472269"/>
    </source>
</evidence>
<dbReference type="InterPro" id="IPR012317">
    <property type="entry name" value="Poly(ADP-ribose)pol_cat_dom"/>
</dbReference>
<dbReference type="Proteomes" id="UP000472269">
    <property type="component" value="Unplaced"/>
</dbReference>
<dbReference type="GO" id="GO:0003950">
    <property type="term" value="F:NAD+ poly-ADP-ribosyltransferase activity"/>
    <property type="evidence" value="ECO:0007669"/>
    <property type="project" value="InterPro"/>
</dbReference>
<dbReference type="GO" id="GO:0044389">
    <property type="term" value="F:ubiquitin-like protein ligase binding"/>
    <property type="evidence" value="ECO:0007669"/>
    <property type="project" value="TreeGrafter"/>
</dbReference>
<dbReference type="PROSITE" id="PS51154">
    <property type="entry name" value="MACRO"/>
    <property type="match status" value="2"/>
</dbReference>
<reference evidence="10" key="2">
    <citation type="submission" date="2025-09" db="UniProtKB">
        <authorList>
            <consortium name="Ensembl"/>
        </authorList>
    </citation>
    <scope>IDENTIFICATION</scope>
</reference>
<dbReference type="GO" id="GO:0070212">
    <property type="term" value="P:protein poly-ADP-ribosylation"/>
    <property type="evidence" value="ECO:0007669"/>
    <property type="project" value="TreeGrafter"/>
</dbReference>